<keyword evidence="4 7" id="KW-0573">Peptidoglycan synthesis</keyword>
<feature type="binding site" evidence="7">
    <location>
        <begin position="108"/>
        <end position="114"/>
    </location>
    <ligand>
        <name>ATP</name>
        <dbReference type="ChEBI" id="CHEBI:30616"/>
    </ligand>
</feature>
<evidence type="ECO:0000256" key="3">
    <source>
        <dbReference type="ARBA" id="ARBA00022960"/>
    </source>
</evidence>
<dbReference type="PANTHER" id="PTHR23135:SF4">
    <property type="entry name" value="UDP-N-ACETYLMURAMOYL-L-ALANYL-D-GLUTAMATE--2,6-DIAMINOPIMELATE LIGASE MURE HOMOLOG, CHLOROPLASTIC"/>
    <property type="match status" value="1"/>
</dbReference>
<comment type="subcellular location">
    <subcellularLocation>
        <location evidence="7 8">Cytoplasm</location>
    </subcellularLocation>
</comment>
<dbReference type="NCBIfam" id="NF001126">
    <property type="entry name" value="PRK00139.1-4"/>
    <property type="match status" value="1"/>
</dbReference>
<dbReference type="InterPro" id="IPR035911">
    <property type="entry name" value="MurE/MurF_N"/>
</dbReference>
<dbReference type="Pfam" id="PF01225">
    <property type="entry name" value="Mur_ligase"/>
    <property type="match status" value="1"/>
</dbReference>
<dbReference type="InterPro" id="IPR005761">
    <property type="entry name" value="UDP-N-AcMur-Glu-dNH2Pim_ligase"/>
</dbReference>
<feature type="binding site" evidence="7">
    <location>
        <position position="460"/>
    </location>
    <ligand>
        <name>meso-2,6-diaminopimelate</name>
        <dbReference type="ChEBI" id="CHEBI:57791"/>
    </ligand>
</feature>
<comment type="function">
    <text evidence="7">Catalyzes the addition of meso-diaminopimelic acid to the nucleotide precursor UDP-N-acetylmuramoyl-L-alanyl-D-glutamate (UMAG) in the biosynthesis of bacterial cell-wall peptidoglycan.</text>
</comment>
<comment type="caution">
    <text evidence="7">Lacks conserved residue(s) required for the propagation of feature annotation.</text>
</comment>
<feature type="binding site" evidence="7">
    <location>
        <begin position="150"/>
        <end position="151"/>
    </location>
    <ligand>
        <name>UDP-N-acetyl-alpha-D-muramoyl-L-alanyl-D-glutamate</name>
        <dbReference type="ChEBI" id="CHEBI:83900"/>
    </ligand>
</feature>
<accession>A0ABY9PFW6</accession>
<dbReference type="NCBIfam" id="TIGR01085">
    <property type="entry name" value="murE"/>
    <property type="match status" value="1"/>
</dbReference>
<evidence type="ECO:0000256" key="2">
    <source>
        <dbReference type="ARBA" id="ARBA00022618"/>
    </source>
</evidence>
<dbReference type="InterPro" id="IPR000713">
    <property type="entry name" value="Mur_ligase_N"/>
</dbReference>
<dbReference type="InterPro" id="IPR004101">
    <property type="entry name" value="Mur_ligase_C"/>
</dbReference>
<dbReference type="InterPro" id="IPR036565">
    <property type="entry name" value="Mur-like_cat_sf"/>
</dbReference>
<dbReference type="Gene3D" id="3.40.1390.10">
    <property type="entry name" value="MurE/MurF, N-terminal domain"/>
    <property type="match status" value="1"/>
</dbReference>
<comment type="catalytic activity">
    <reaction evidence="7">
        <text>UDP-N-acetyl-alpha-D-muramoyl-L-alanyl-D-glutamate + meso-2,6-diaminopimelate + ATP = UDP-N-acetyl-alpha-D-muramoyl-L-alanyl-gamma-D-glutamyl-meso-2,6-diaminopimelate + ADP + phosphate + H(+)</text>
        <dbReference type="Rhea" id="RHEA:23676"/>
        <dbReference type="ChEBI" id="CHEBI:15378"/>
        <dbReference type="ChEBI" id="CHEBI:30616"/>
        <dbReference type="ChEBI" id="CHEBI:43474"/>
        <dbReference type="ChEBI" id="CHEBI:57791"/>
        <dbReference type="ChEBI" id="CHEBI:83900"/>
        <dbReference type="ChEBI" id="CHEBI:83905"/>
        <dbReference type="ChEBI" id="CHEBI:456216"/>
        <dbReference type="EC" id="6.3.2.13"/>
    </reaction>
</comment>
<feature type="binding site" evidence="7">
    <location>
        <position position="381"/>
    </location>
    <ligand>
        <name>meso-2,6-diaminopimelate</name>
        <dbReference type="ChEBI" id="CHEBI:57791"/>
    </ligand>
</feature>
<feature type="binding site" evidence="7">
    <location>
        <position position="26"/>
    </location>
    <ligand>
        <name>UDP-N-acetyl-alpha-D-muramoyl-L-alanyl-D-glutamate</name>
        <dbReference type="ChEBI" id="CHEBI:83900"/>
    </ligand>
</feature>
<feature type="binding site" evidence="7">
    <location>
        <position position="185"/>
    </location>
    <ligand>
        <name>UDP-N-acetyl-alpha-D-muramoyl-L-alanyl-D-glutamate</name>
        <dbReference type="ChEBI" id="CHEBI:83900"/>
    </ligand>
</feature>
<feature type="binding site" evidence="7">
    <location>
        <position position="456"/>
    </location>
    <ligand>
        <name>meso-2,6-diaminopimelate</name>
        <dbReference type="ChEBI" id="CHEBI:57791"/>
    </ligand>
</feature>
<keyword evidence="7" id="KW-0963">Cytoplasm</keyword>
<evidence type="ECO:0000256" key="4">
    <source>
        <dbReference type="ARBA" id="ARBA00022984"/>
    </source>
</evidence>
<dbReference type="SUPFAM" id="SSF63418">
    <property type="entry name" value="MurE/MurF N-terminal domain"/>
    <property type="match status" value="1"/>
</dbReference>
<dbReference type="Proteomes" id="UP001229313">
    <property type="component" value="Chromosome"/>
</dbReference>
<organism evidence="12 13">
    <name type="scientific">Lysobacter yananisis</name>
    <dbReference type="NCBI Taxonomy" id="1003114"/>
    <lineage>
        <taxon>Bacteria</taxon>
        <taxon>Pseudomonadati</taxon>
        <taxon>Pseudomonadota</taxon>
        <taxon>Gammaproteobacteria</taxon>
        <taxon>Lysobacterales</taxon>
        <taxon>Lysobacteraceae</taxon>
        <taxon>Lysobacter</taxon>
    </lineage>
</organism>
<feature type="modified residue" description="N6-carboxylysine" evidence="7">
    <location>
        <position position="217"/>
    </location>
</feature>
<keyword evidence="6 7" id="KW-0961">Cell wall biogenesis/degradation</keyword>
<feature type="binding site" evidence="7">
    <location>
        <position position="183"/>
    </location>
    <ligand>
        <name>UDP-N-acetyl-alpha-D-muramoyl-L-alanyl-D-glutamate</name>
        <dbReference type="ChEBI" id="CHEBI:83900"/>
    </ligand>
</feature>
<name>A0ABY9PFW6_9GAMM</name>
<comment type="pathway">
    <text evidence="7 8">Cell wall biogenesis; peptidoglycan biosynthesis.</text>
</comment>
<dbReference type="EC" id="6.3.2.13" evidence="7"/>
<keyword evidence="3 7" id="KW-0133">Cell shape</keyword>
<dbReference type="Gene3D" id="3.40.1190.10">
    <property type="entry name" value="Mur-like, catalytic domain"/>
    <property type="match status" value="1"/>
</dbReference>
<feature type="short sequence motif" description="Meso-diaminopimelate recognition motif" evidence="7">
    <location>
        <begin position="405"/>
        <end position="408"/>
    </location>
</feature>
<reference evidence="12 13" key="1">
    <citation type="submission" date="2023-08" db="EMBL/GenBank/DDBJ databases">
        <title>The whole genome sequence of Lysobacter yananisis.</title>
        <authorList>
            <person name="Sun H."/>
        </authorList>
    </citation>
    <scope>NUCLEOTIDE SEQUENCE [LARGE SCALE GENOMIC DNA]</scope>
    <source>
        <strain evidence="12 13">SNNU513</strain>
    </source>
</reference>
<dbReference type="HAMAP" id="MF_00208">
    <property type="entry name" value="MurE"/>
    <property type="match status" value="1"/>
</dbReference>
<keyword evidence="13" id="KW-1185">Reference proteome</keyword>
<keyword evidence="7" id="KW-0547">Nucleotide-binding</keyword>
<gene>
    <name evidence="7" type="primary">murE</name>
    <name evidence="12" type="ORF">RDV84_12310</name>
</gene>
<keyword evidence="7" id="KW-0460">Magnesium</keyword>
<evidence type="ECO:0000259" key="9">
    <source>
        <dbReference type="Pfam" id="PF01225"/>
    </source>
</evidence>
<evidence type="ECO:0000256" key="1">
    <source>
        <dbReference type="ARBA" id="ARBA00005898"/>
    </source>
</evidence>
<evidence type="ECO:0000256" key="5">
    <source>
        <dbReference type="ARBA" id="ARBA00023306"/>
    </source>
</evidence>
<evidence type="ECO:0000259" key="11">
    <source>
        <dbReference type="Pfam" id="PF08245"/>
    </source>
</evidence>
<dbReference type="EMBL" id="CP133568">
    <property type="protein sequence ID" value="WMT05824.1"/>
    <property type="molecule type" value="Genomic_DNA"/>
</dbReference>
<evidence type="ECO:0000259" key="10">
    <source>
        <dbReference type="Pfam" id="PF02875"/>
    </source>
</evidence>
<evidence type="ECO:0000256" key="6">
    <source>
        <dbReference type="ARBA" id="ARBA00023316"/>
    </source>
</evidence>
<proteinExistence type="inferred from homology"/>
<dbReference type="NCBIfam" id="NF001124">
    <property type="entry name" value="PRK00139.1-2"/>
    <property type="match status" value="1"/>
</dbReference>
<feature type="binding site" evidence="7">
    <location>
        <position position="177"/>
    </location>
    <ligand>
        <name>UDP-N-acetyl-alpha-D-muramoyl-L-alanyl-D-glutamate</name>
        <dbReference type="ChEBI" id="CHEBI:83900"/>
    </ligand>
</feature>
<feature type="domain" description="Mur ligase N-terminal catalytic" evidence="9">
    <location>
        <begin position="19"/>
        <end position="93"/>
    </location>
</feature>
<evidence type="ECO:0000256" key="7">
    <source>
        <dbReference type="HAMAP-Rule" id="MF_00208"/>
    </source>
</evidence>
<comment type="cofactor">
    <cofactor evidence="7">
        <name>Mg(2+)</name>
        <dbReference type="ChEBI" id="CHEBI:18420"/>
    </cofactor>
</comment>
<keyword evidence="5 7" id="KW-0131">Cell cycle</keyword>
<dbReference type="SUPFAM" id="SSF53244">
    <property type="entry name" value="MurD-like peptide ligases, peptide-binding domain"/>
    <property type="match status" value="1"/>
</dbReference>
<dbReference type="PANTHER" id="PTHR23135">
    <property type="entry name" value="MUR LIGASE FAMILY MEMBER"/>
    <property type="match status" value="1"/>
</dbReference>
<dbReference type="GO" id="GO:0008765">
    <property type="term" value="F:UDP-N-acetylmuramoylalanyl-D-glutamate-2,6-diaminopimelate ligase activity"/>
    <property type="evidence" value="ECO:0007669"/>
    <property type="project" value="UniProtKB-EC"/>
</dbReference>
<dbReference type="Gene3D" id="3.90.190.20">
    <property type="entry name" value="Mur ligase, C-terminal domain"/>
    <property type="match status" value="1"/>
</dbReference>
<keyword evidence="7" id="KW-0067">ATP-binding</keyword>
<protein>
    <recommendedName>
        <fullName evidence="7">UDP-N-acetylmuramoyl-L-alanyl-D-glutamate--2,6-diaminopimelate ligase</fullName>
        <ecNumber evidence="7">6.3.2.13</ecNumber>
    </recommendedName>
    <alternativeName>
        <fullName evidence="7">Meso-A2pm-adding enzyme</fullName>
    </alternativeName>
    <alternativeName>
        <fullName evidence="7">Meso-diaminopimelate-adding enzyme</fullName>
    </alternativeName>
    <alternativeName>
        <fullName evidence="7">UDP-MurNAc-L-Ala-D-Glu:meso-diaminopimelate ligase</fullName>
    </alternativeName>
    <alternativeName>
        <fullName evidence="7">UDP-MurNAc-tripeptide synthetase</fullName>
    </alternativeName>
    <alternativeName>
        <fullName evidence="7">UDP-N-acetylmuramyl-tripeptide synthetase</fullName>
    </alternativeName>
</protein>
<keyword evidence="2 7" id="KW-0132">Cell division</keyword>
<dbReference type="SUPFAM" id="SSF53623">
    <property type="entry name" value="MurD-like peptide ligases, catalytic domain"/>
    <property type="match status" value="1"/>
</dbReference>
<feature type="domain" description="Mur ligase central" evidence="11">
    <location>
        <begin position="106"/>
        <end position="308"/>
    </location>
</feature>
<feature type="domain" description="Mur ligase C-terminal" evidence="10">
    <location>
        <begin position="331"/>
        <end position="458"/>
    </location>
</feature>
<dbReference type="InterPro" id="IPR036615">
    <property type="entry name" value="Mur_ligase_C_dom_sf"/>
</dbReference>
<comment type="PTM">
    <text evidence="7">Carboxylation is probably crucial for Mg(2+) binding and, consequently, for the gamma-phosphate positioning of ATP.</text>
</comment>
<keyword evidence="7 12" id="KW-0436">Ligase</keyword>
<sequence length="503" mass="52991">MLLSELLPDVAGIPGDLRIGGLVMDSRAVRAGDAFVAIAGFGAHGLKFVEQARASGAAAILFEPPAPDDLPAPADAIAVPGLRSRLGEMGDAFHGRPSASMRVVGVTGTNGKTSTVQLIAQAWHLLGLSCGTIGTLGAGLYGQVVPNGFTTPLVLPLHELLAGMRDAGAQAVAMEVSSHALDQGRVAGVHFDVGVFTNLTRDHLDYHGDMASYGAAKARLFGWDGLKAAAINLDDEFGRELLAQLPKRVRGIGLSSRGQAGASVRADRLSFDSRGIGFDLVVGGKAHPVASRLLGRFNVDNLLAVAGALYALEQEPATIARVLSQLEPIHGRMNRLGGDGRLPLVVIDYAHTPDALEQALASLRAHAQARLICVFGCGGERDRGKRPQMAAIAEHGADLAIVTDDNPRGEDGDVIVADILEGFRDPQRALVLRDRRAAIERAIAEAGPDDIVLVAGKGHEPYQEIHGVRHPFDDTLIARAALEARAPHMDVQVPRAQDGQERP</sequence>
<dbReference type="Pfam" id="PF02875">
    <property type="entry name" value="Mur_ligase_C"/>
    <property type="match status" value="1"/>
</dbReference>
<evidence type="ECO:0000313" key="12">
    <source>
        <dbReference type="EMBL" id="WMT05824.1"/>
    </source>
</evidence>
<dbReference type="RefSeq" id="WP_250449282.1">
    <property type="nucleotide sequence ID" value="NZ_CP133568.1"/>
</dbReference>
<dbReference type="InterPro" id="IPR013221">
    <property type="entry name" value="Mur_ligase_cen"/>
</dbReference>
<evidence type="ECO:0000256" key="8">
    <source>
        <dbReference type="RuleBase" id="RU004135"/>
    </source>
</evidence>
<comment type="similarity">
    <text evidence="1 7">Belongs to the MurCDEF family. MurE subfamily.</text>
</comment>
<evidence type="ECO:0000313" key="13">
    <source>
        <dbReference type="Proteomes" id="UP001229313"/>
    </source>
</evidence>
<dbReference type="Pfam" id="PF08245">
    <property type="entry name" value="Mur_ligase_M"/>
    <property type="match status" value="1"/>
</dbReference>
<feature type="binding site" evidence="7">
    <location>
        <begin position="405"/>
        <end position="408"/>
    </location>
    <ligand>
        <name>meso-2,6-diaminopimelate</name>
        <dbReference type="ChEBI" id="CHEBI:57791"/>
    </ligand>
</feature>